<dbReference type="EMBL" id="VSSQ01055869">
    <property type="protein sequence ID" value="MPN09748.1"/>
    <property type="molecule type" value="Genomic_DNA"/>
</dbReference>
<dbReference type="Gene3D" id="1.10.150.120">
    <property type="entry name" value="[2Fe-2S]-binding domain"/>
    <property type="match status" value="1"/>
</dbReference>
<keyword evidence="4" id="KW-0408">Iron</keyword>
<dbReference type="CDD" id="cd00207">
    <property type="entry name" value="fer2"/>
    <property type="match status" value="1"/>
</dbReference>
<feature type="domain" description="2Fe-2S ferredoxin-type" evidence="6">
    <location>
        <begin position="2"/>
        <end position="78"/>
    </location>
</feature>
<evidence type="ECO:0000256" key="4">
    <source>
        <dbReference type="ARBA" id="ARBA00023004"/>
    </source>
</evidence>
<sequence length="157" mass="16920">MNNITFDVDGKIVTLECNPLKRLIDVLREDLAITGVKEGCGQGECGACSVIINGDLVNSCLVPVGALNNANIITIHGFKESKKFEILKQAYEDAGSVQCGFCTPGMIMASEALLRKLPRPTEEEIRVGISGNLCRCTGYTMIVEAIKLAAERGEGLW</sequence>
<keyword evidence="2" id="KW-0479">Metal-binding</keyword>
<dbReference type="GO" id="GO:0046872">
    <property type="term" value="F:metal ion binding"/>
    <property type="evidence" value="ECO:0007669"/>
    <property type="project" value="UniProtKB-KW"/>
</dbReference>
<dbReference type="Pfam" id="PF00111">
    <property type="entry name" value="Fer2"/>
    <property type="match status" value="1"/>
</dbReference>
<dbReference type="InterPro" id="IPR012675">
    <property type="entry name" value="Beta-grasp_dom_sf"/>
</dbReference>
<dbReference type="InterPro" id="IPR006058">
    <property type="entry name" value="2Fe2S_fd_BS"/>
</dbReference>
<proteinExistence type="predicted"/>
<accession>A0A645F5W3</accession>
<dbReference type="InterPro" id="IPR002888">
    <property type="entry name" value="2Fe-2S-bd"/>
</dbReference>
<dbReference type="Pfam" id="PF01799">
    <property type="entry name" value="Fer2_2"/>
    <property type="match status" value="1"/>
</dbReference>
<keyword evidence="5" id="KW-0411">Iron-sulfur</keyword>
<keyword evidence="3 7" id="KW-0560">Oxidoreductase</keyword>
<dbReference type="PANTHER" id="PTHR44379">
    <property type="entry name" value="OXIDOREDUCTASE WITH IRON-SULFUR SUBUNIT"/>
    <property type="match status" value="1"/>
</dbReference>
<dbReference type="SUPFAM" id="SSF47741">
    <property type="entry name" value="CO dehydrogenase ISP C-domain like"/>
    <property type="match status" value="1"/>
</dbReference>
<dbReference type="PANTHER" id="PTHR44379:SF5">
    <property type="entry name" value="OXIDOREDUCTASE WITH IRON-SULFUR SUBUNIT"/>
    <property type="match status" value="1"/>
</dbReference>
<dbReference type="PROSITE" id="PS00197">
    <property type="entry name" value="2FE2S_FER_1"/>
    <property type="match status" value="1"/>
</dbReference>
<dbReference type="InterPro" id="IPR036884">
    <property type="entry name" value="2Fe-2S-bd_dom_sf"/>
</dbReference>
<name>A0A645F5W3_9ZZZZ</name>
<dbReference type="EC" id="1.17.1.5" evidence="7"/>
<gene>
    <name evidence="7" type="primary">ndhS_17</name>
    <name evidence="7" type="ORF">SDC9_157040</name>
</gene>
<dbReference type="GO" id="GO:0050138">
    <property type="term" value="F:nicotinate dehydrogenase activity"/>
    <property type="evidence" value="ECO:0007669"/>
    <property type="project" value="UniProtKB-EC"/>
</dbReference>
<evidence type="ECO:0000256" key="2">
    <source>
        <dbReference type="ARBA" id="ARBA00022723"/>
    </source>
</evidence>
<dbReference type="GO" id="GO:0051537">
    <property type="term" value="F:2 iron, 2 sulfur cluster binding"/>
    <property type="evidence" value="ECO:0007669"/>
    <property type="project" value="UniProtKB-KW"/>
</dbReference>
<reference evidence="7" key="1">
    <citation type="submission" date="2019-08" db="EMBL/GenBank/DDBJ databases">
        <authorList>
            <person name="Kucharzyk K."/>
            <person name="Murdoch R.W."/>
            <person name="Higgins S."/>
            <person name="Loffler F."/>
        </authorList>
    </citation>
    <scope>NUCLEOTIDE SEQUENCE</scope>
</reference>
<dbReference type="InterPro" id="IPR051452">
    <property type="entry name" value="Diverse_Oxidoreductases"/>
</dbReference>
<dbReference type="SUPFAM" id="SSF54292">
    <property type="entry name" value="2Fe-2S ferredoxin-like"/>
    <property type="match status" value="1"/>
</dbReference>
<dbReference type="Gene3D" id="3.10.20.30">
    <property type="match status" value="1"/>
</dbReference>
<protein>
    <submittedName>
        <fullName evidence="7">Nicotinate dehydrogenase small FeS subunit</fullName>
        <ecNumber evidence="7">1.17.1.5</ecNumber>
    </submittedName>
</protein>
<dbReference type="InterPro" id="IPR036010">
    <property type="entry name" value="2Fe-2S_ferredoxin-like_sf"/>
</dbReference>
<dbReference type="PROSITE" id="PS51085">
    <property type="entry name" value="2FE2S_FER_2"/>
    <property type="match status" value="1"/>
</dbReference>
<comment type="caution">
    <text evidence="7">The sequence shown here is derived from an EMBL/GenBank/DDBJ whole genome shotgun (WGS) entry which is preliminary data.</text>
</comment>
<dbReference type="InterPro" id="IPR001041">
    <property type="entry name" value="2Fe-2S_ferredoxin-type"/>
</dbReference>
<evidence type="ECO:0000259" key="6">
    <source>
        <dbReference type="PROSITE" id="PS51085"/>
    </source>
</evidence>
<evidence type="ECO:0000256" key="5">
    <source>
        <dbReference type="ARBA" id="ARBA00023014"/>
    </source>
</evidence>
<evidence type="ECO:0000256" key="1">
    <source>
        <dbReference type="ARBA" id="ARBA00022714"/>
    </source>
</evidence>
<evidence type="ECO:0000256" key="3">
    <source>
        <dbReference type="ARBA" id="ARBA00023002"/>
    </source>
</evidence>
<keyword evidence="1" id="KW-0001">2Fe-2S</keyword>
<dbReference type="AlphaFoldDB" id="A0A645F5W3"/>
<evidence type="ECO:0000313" key="7">
    <source>
        <dbReference type="EMBL" id="MPN09748.1"/>
    </source>
</evidence>
<organism evidence="7">
    <name type="scientific">bioreactor metagenome</name>
    <dbReference type="NCBI Taxonomy" id="1076179"/>
    <lineage>
        <taxon>unclassified sequences</taxon>
        <taxon>metagenomes</taxon>
        <taxon>ecological metagenomes</taxon>
    </lineage>
</organism>